<dbReference type="RefSeq" id="WP_279586114.1">
    <property type="nucleotide sequence ID" value="NZ_SOBR01000004.1"/>
</dbReference>
<keyword evidence="2" id="KW-1185">Reference proteome</keyword>
<accession>A0A4V3F508</accession>
<comment type="caution">
    <text evidence="1">The sequence shown here is derived from an EMBL/GenBank/DDBJ whole genome shotgun (WGS) entry which is preliminary data.</text>
</comment>
<organism evidence="1 2">
    <name type="scientific">Chromohalobacter marismortui</name>
    <dbReference type="NCBI Taxonomy" id="42055"/>
    <lineage>
        <taxon>Bacteria</taxon>
        <taxon>Pseudomonadati</taxon>
        <taxon>Pseudomonadota</taxon>
        <taxon>Gammaproteobacteria</taxon>
        <taxon>Oceanospirillales</taxon>
        <taxon>Halomonadaceae</taxon>
        <taxon>Chromohalobacter</taxon>
    </lineage>
</organism>
<name>A0A4V3F508_9GAMM</name>
<dbReference type="Proteomes" id="UP000295380">
    <property type="component" value="Unassembled WGS sequence"/>
</dbReference>
<sequence>MTISTARPTLLKRFGKYAGHVLEMMTESAYRGFQSQTSTPYI</sequence>
<dbReference type="AlphaFoldDB" id="A0A4V3F508"/>
<reference evidence="1 2" key="1">
    <citation type="submission" date="2019-03" db="EMBL/GenBank/DDBJ databases">
        <title>Genomic Encyclopedia of Type Strains, Phase IV (KMG-IV): sequencing the most valuable type-strain genomes for metagenomic binning, comparative biology and taxonomic classification.</title>
        <authorList>
            <person name="Goeker M."/>
        </authorList>
    </citation>
    <scope>NUCLEOTIDE SEQUENCE [LARGE SCALE GENOMIC DNA]</scope>
    <source>
        <strain evidence="1 2">DSM 6770</strain>
    </source>
</reference>
<gene>
    <name evidence="1" type="ORF">C8E00_10466</name>
</gene>
<dbReference type="EMBL" id="SOBR01000004">
    <property type="protein sequence ID" value="TDU21886.1"/>
    <property type="molecule type" value="Genomic_DNA"/>
</dbReference>
<evidence type="ECO:0000313" key="2">
    <source>
        <dbReference type="Proteomes" id="UP000295380"/>
    </source>
</evidence>
<proteinExistence type="predicted"/>
<evidence type="ECO:0000313" key="1">
    <source>
        <dbReference type="EMBL" id="TDU21886.1"/>
    </source>
</evidence>
<protein>
    <submittedName>
        <fullName evidence="1">Uncharacterized protein</fullName>
    </submittedName>
</protein>